<sequence>MWNVNDLKFRTNNACECIKSSLMDGTTISTHKFSYLAWHARFASRIITKHPHIWRLIDALCNEEFNFLVRKYQLKGGAHDFKLSCLKNTKMTEEKLAEINSSYSVNVVFILEGLANICAQSSQYRGMEYPCANIDMQDRLISLVNAGIPDGKSELELKNNGFKSGRAYKLIQKEQQQLLNVVENSEFFQQKKEIDHILYKALQPLKVRCNSVINLANKHMTWNPRKTDNDDVRLSDSANEEVKNPGEEDQETREQLYQDLDAEIILQNRQRSSSTKNVIGVSSEPYLDLIFNPFNKRQWNYLSLDHLLDYLIIRVTDKGNNFYIDSVGEFEQKAGKFFSDTNAFIELSYNPFNEILNKVIQLLNTLRGKDLIRKWQYEQMMPDRTKCELAHLYFNPKTHKDGIPVRPIESTIHAANTKISKFLDKILRLIFDDKCKNTTIIDGASLIIELSKYNNKGLLKPATLLCTFDIRNLYIMLPQEQALNSLMKFLSAYG</sequence>
<feature type="compositionally biased region" description="Basic and acidic residues" evidence="1">
    <location>
        <begin position="225"/>
        <end position="252"/>
    </location>
</feature>
<evidence type="ECO:0000313" key="2">
    <source>
        <dbReference type="EMBL" id="CAF4627552.1"/>
    </source>
</evidence>
<dbReference type="AlphaFoldDB" id="A0A821DWT8"/>
<feature type="region of interest" description="Disordered" evidence="1">
    <location>
        <begin position="224"/>
        <end position="252"/>
    </location>
</feature>
<evidence type="ECO:0000313" key="3">
    <source>
        <dbReference type="Proteomes" id="UP000663862"/>
    </source>
</evidence>
<name>A0A821DWT8_9BILA</name>
<comment type="caution">
    <text evidence="2">The sequence shown here is derived from an EMBL/GenBank/DDBJ whole genome shotgun (WGS) entry which is preliminary data.</text>
</comment>
<dbReference type="Proteomes" id="UP000663862">
    <property type="component" value="Unassembled WGS sequence"/>
</dbReference>
<protein>
    <recommendedName>
        <fullName evidence="4">Reverse transcriptase domain-containing protein</fullName>
    </recommendedName>
</protein>
<proteinExistence type="predicted"/>
<evidence type="ECO:0000256" key="1">
    <source>
        <dbReference type="SAM" id="MobiDB-lite"/>
    </source>
</evidence>
<organism evidence="2 3">
    <name type="scientific">Rotaria socialis</name>
    <dbReference type="NCBI Taxonomy" id="392032"/>
    <lineage>
        <taxon>Eukaryota</taxon>
        <taxon>Metazoa</taxon>
        <taxon>Spiralia</taxon>
        <taxon>Gnathifera</taxon>
        <taxon>Rotifera</taxon>
        <taxon>Eurotatoria</taxon>
        <taxon>Bdelloidea</taxon>
        <taxon>Philodinida</taxon>
        <taxon>Philodinidae</taxon>
        <taxon>Rotaria</taxon>
    </lineage>
</organism>
<reference evidence="2" key="1">
    <citation type="submission" date="2021-02" db="EMBL/GenBank/DDBJ databases">
        <authorList>
            <person name="Nowell W R."/>
        </authorList>
    </citation>
    <scope>NUCLEOTIDE SEQUENCE</scope>
</reference>
<accession>A0A821DWT8</accession>
<gene>
    <name evidence="2" type="ORF">TSG867_LOCUS29401</name>
</gene>
<dbReference type="EMBL" id="CAJOBQ010004118">
    <property type="protein sequence ID" value="CAF4627552.1"/>
    <property type="molecule type" value="Genomic_DNA"/>
</dbReference>
<evidence type="ECO:0008006" key="4">
    <source>
        <dbReference type="Google" id="ProtNLM"/>
    </source>
</evidence>